<keyword evidence="5" id="KW-1185">Reference proteome</keyword>
<dbReference type="Gene3D" id="1.25.40.10">
    <property type="entry name" value="Tetratricopeptide repeat domain"/>
    <property type="match status" value="1"/>
</dbReference>
<dbReference type="SUPFAM" id="SSF48452">
    <property type="entry name" value="TPR-like"/>
    <property type="match status" value="1"/>
</dbReference>
<sequence>MKEYTTEVDVLFTQLKTATDKDKISDLENSILQIWQKTEDPFMIDVFHLGTEQIAKERFKDAIATYSHALIFNKNHSEVYNKRAICYYMRGEFKKAIEDLNKVLELEPRHFAALSGLSTIYRELKLEKLSLNHLEKLLKIVPNKEGLSLQAKNIRKNLRKN</sequence>
<dbReference type="SMART" id="SM00028">
    <property type="entry name" value="TPR"/>
    <property type="match status" value="3"/>
</dbReference>
<dbReference type="OrthoDB" id="9815010at2"/>
<feature type="repeat" description="TPR" evidence="3">
    <location>
        <begin position="77"/>
        <end position="110"/>
    </location>
</feature>
<keyword evidence="2 3" id="KW-0802">TPR repeat</keyword>
<evidence type="ECO:0000313" key="5">
    <source>
        <dbReference type="Proteomes" id="UP000179797"/>
    </source>
</evidence>
<proteinExistence type="predicted"/>
<protein>
    <submittedName>
        <fullName evidence="4">Uncharacterized protein</fullName>
    </submittedName>
</protein>
<dbReference type="PROSITE" id="PS50005">
    <property type="entry name" value="TPR"/>
    <property type="match status" value="1"/>
</dbReference>
<reference evidence="4 5" key="1">
    <citation type="journal article" date="2012" name="Int. J. Syst. Evol. Microbiol.">
        <title>Flammeovirga pacifica sp. nov., isolated from deep-sea sediment.</title>
        <authorList>
            <person name="Xu H."/>
            <person name="Fu Y."/>
            <person name="Yang N."/>
            <person name="Ding Z."/>
            <person name="Lai Q."/>
            <person name="Zeng R."/>
        </authorList>
    </citation>
    <scope>NUCLEOTIDE SEQUENCE [LARGE SCALE GENOMIC DNA]</scope>
    <source>
        <strain evidence="5">DSM 24597 / LMG 26175 / WPAGA1</strain>
    </source>
</reference>
<dbReference type="PROSITE" id="PS50293">
    <property type="entry name" value="TPR_REGION"/>
    <property type="match status" value="1"/>
</dbReference>
<dbReference type="InterPro" id="IPR050498">
    <property type="entry name" value="Ycf3"/>
</dbReference>
<dbReference type="InterPro" id="IPR011990">
    <property type="entry name" value="TPR-like_helical_dom_sf"/>
</dbReference>
<dbReference type="PANTHER" id="PTHR44858:SF1">
    <property type="entry name" value="UDP-N-ACETYLGLUCOSAMINE--PEPTIDE N-ACETYLGLUCOSAMINYLTRANSFERASE SPINDLY-RELATED"/>
    <property type="match status" value="1"/>
</dbReference>
<organism evidence="4 5">
    <name type="scientific">Flammeovirga pacifica</name>
    <dbReference type="NCBI Taxonomy" id="915059"/>
    <lineage>
        <taxon>Bacteria</taxon>
        <taxon>Pseudomonadati</taxon>
        <taxon>Bacteroidota</taxon>
        <taxon>Cytophagia</taxon>
        <taxon>Cytophagales</taxon>
        <taxon>Flammeovirgaceae</taxon>
        <taxon>Flammeovirga</taxon>
    </lineage>
</organism>
<dbReference type="AlphaFoldDB" id="A0A1S1YZB8"/>
<dbReference type="Pfam" id="PF00515">
    <property type="entry name" value="TPR_1"/>
    <property type="match status" value="1"/>
</dbReference>
<evidence type="ECO:0000256" key="2">
    <source>
        <dbReference type="ARBA" id="ARBA00022803"/>
    </source>
</evidence>
<evidence type="ECO:0000313" key="4">
    <source>
        <dbReference type="EMBL" id="OHX66361.1"/>
    </source>
</evidence>
<dbReference type="PANTHER" id="PTHR44858">
    <property type="entry name" value="TETRATRICOPEPTIDE REPEAT PROTEIN 6"/>
    <property type="match status" value="1"/>
</dbReference>
<comment type="caution">
    <text evidence="4">The sequence shown here is derived from an EMBL/GenBank/DDBJ whole genome shotgun (WGS) entry which is preliminary data.</text>
</comment>
<evidence type="ECO:0000256" key="1">
    <source>
        <dbReference type="ARBA" id="ARBA00022737"/>
    </source>
</evidence>
<accession>A0A1S1YZB8</accession>
<keyword evidence="1" id="KW-0677">Repeat</keyword>
<dbReference type="InterPro" id="IPR019734">
    <property type="entry name" value="TPR_rpt"/>
</dbReference>
<name>A0A1S1YZB8_FLAPC</name>
<dbReference type="STRING" id="915059.NH26_08350"/>
<dbReference type="Proteomes" id="UP000179797">
    <property type="component" value="Unassembled WGS sequence"/>
</dbReference>
<dbReference type="EMBL" id="JRYR02000001">
    <property type="protein sequence ID" value="OHX66361.1"/>
    <property type="molecule type" value="Genomic_DNA"/>
</dbReference>
<evidence type="ECO:0000256" key="3">
    <source>
        <dbReference type="PROSITE-ProRule" id="PRU00339"/>
    </source>
</evidence>
<gene>
    <name evidence="4" type="ORF">NH26_08350</name>
</gene>
<dbReference type="RefSeq" id="WP_044224837.1">
    <property type="nucleotide sequence ID" value="NZ_JRYR02000001.1"/>
</dbReference>